<organism evidence="3">
    <name type="scientific">Onchocerca flexuosa</name>
    <dbReference type="NCBI Taxonomy" id="387005"/>
    <lineage>
        <taxon>Eukaryota</taxon>
        <taxon>Metazoa</taxon>
        <taxon>Ecdysozoa</taxon>
        <taxon>Nematoda</taxon>
        <taxon>Chromadorea</taxon>
        <taxon>Rhabditida</taxon>
        <taxon>Spirurina</taxon>
        <taxon>Spiruromorpha</taxon>
        <taxon>Filarioidea</taxon>
        <taxon>Onchocercidae</taxon>
        <taxon>Onchocerca</taxon>
    </lineage>
</organism>
<dbReference type="WBParaSite" id="OFLC_0001306501-mRNA-1">
    <property type="protein sequence ID" value="OFLC_0001306501-mRNA-1"/>
    <property type="gene ID" value="OFLC_0001306501"/>
</dbReference>
<dbReference type="EMBL" id="UZAJ01040029">
    <property type="protein sequence ID" value="VDP12845.1"/>
    <property type="molecule type" value="Genomic_DNA"/>
</dbReference>
<name>A0A183I002_9BILA</name>
<evidence type="ECO:0000313" key="1">
    <source>
        <dbReference type="EMBL" id="VDP12845.1"/>
    </source>
</evidence>
<evidence type="ECO:0000313" key="3">
    <source>
        <dbReference type="WBParaSite" id="OFLC_0001306501-mRNA-1"/>
    </source>
</evidence>
<protein>
    <submittedName>
        <fullName evidence="1 3">Uncharacterized protein</fullName>
    </submittedName>
</protein>
<proteinExistence type="predicted"/>
<dbReference type="Proteomes" id="UP000267606">
    <property type="component" value="Unassembled WGS sequence"/>
</dbReference>
<dbReference type="AlphaFoldDB" id="A0A183I002"/>
<accession>A0A183I002</accession>
<gene>
    <name evidence="1" type="ORF">OFLC_LOCUS13064</name>
</gene>
<keyword evidence="2" id="KW-1185">Reference proteome</keyword>
<reference evidence="3" key="1">
    <citation type="submission" date="2016-06" db="UniProtKB">
        <authorList>
            <consortium name="WormBaseParasite"/>
        </authorList>
    </citation>
    <scope>IDENTIFICATION</scope>
</reference>
<evidence type="ECO:0000313" key="2">
    <source>
        <dbReference type="Proteomes" id="UP000267606"/>
    </source>
</evidence>
<dbReference type="STRING" id="387005.A0A183I002"/>
<sequence>MKVKSTPSPAISVITLSSTDDDDDQNIVGLSNENASITSSMSSSLLSSSSSVLIPPSTTGVVRKPSARCAVVRPMIDVKREIDDANKTNIRNLFPSVDFATALNTTLPPYYGH</sequence>
<reference evidence="1 2" key="2">
    <citation type="submission" date="2018-11" db="EMBL/GenBank/DDBJ databases">
        <authorList>
            <consortium name="Pathogen Informatics"/>
        </authorList>
    </citation>
    <scope>NUCLEOTIDE SEQUENCE [LARGE SCALE GENOMIC DNA]</scope>
</reference>